<accession>A0A6I5A580</accession>
<dbReference type="AlphaFoldDB" id="A0A6I5A580"/>
<proteinExistence type="predicted"/>
<protein>
    <submittedName>
        <fullName evidence="1">Uncharacterized protein</fullName>
    </submittedName>
</protein>
<dbReference type="EMBL" id="WMEQ01000017">
    <property type="protein sequence ID" value="MYL35467.1"/>
    <property type="molecule type" value="Genomic_DNA"/>
</dbReference>
<comment type="caution">
    <text evidence="1">The sequence shown here is derived from an EMBL/GenBank/DDBJ whole genome shotgun (WGS) entry which is preliminary data.</text>
</comment>
<evidence type="ECO:0000313" key="1">
    <source>
        <dbReference type="EMBL" id="MYL35467.1"/>
    </source>
</evidence>
<evidence type="ECO:0000313" key="2">
    <source>
        <dbReference type="Proteomes" id="UP000468638"/>
    </source>
</evidence>
<reference evidence="1 2" key="1">
    <citation type="submission" date="2019-11" db="EMBL/GenBank/DDBJ databases">
        <title>Genome sequences of 17 halophilic strains isolated from different environments.</title>
        <authorList>
            <person name="Furrow R.E."/>
        </authorList>
    </citation>
    <scope>NUCLEOTIDE SEQUENCE [LARGE SCALE GENOMIC DNA]</scope>
    <source>
        <strain evidence="1 2">22514_16_FS</strain>
    </source>
</reference>
<name>A0A6I5A580_9BACI</name>
<organism evidence="1 2">
    <name type="scientific">Pontibacillus yanchengensis</name>
    <dbReference type="NCBI Taxonomy" id="462910"/>
    <lineage>
        <taxon>Bacteria</taxon>
        <taxon>Bacillati</taxon>
        <taxon>Bacillota</taxon>
        <taxon>Bacilli</taxon>
        <taxon>Bacillales</taxon>
        <taxon>Bacillaceae</taxon>
        <taxon>Pontibacillus</taxon>
    </lineage>
</organism>
<sequence>MPIIQKVYVIFDLIYDSIESIPAEAFDTFKEIPKVRYIVAEDFVSTADELETGRTNTYKTYEEAERIRLEEETLLDDV</sequence>
<dbReference type="RefSeq" id="WP_160850424.1">
    <property type="nucleotide sequence ID" value="NZ_WMEQ01000017.1"/>
</dbReference>
<dbReference type="Proteomes" id="UP000468638">
    <property type="component" value="Unassembled WGS sequence"/>
</dbReference>
<gene>
    <name evidence="1" type="ORF">GLW05_17955</name>
</gene>